<evidence type="ECO:0000313" key="2">
    <source>
        <dbReference type="EMBL" id="KAK8941039.1"/>
    </source>
</evidence>
<feature type="compositionally biased region" description="Basic and acidic residues" evidence="1">
    <location>
        <begin position="163"/>
        <end position="173"/>
    </location>
</feature>
<sequence>MCTEDCAAFSGGSPCSPLPRPDLSSCHRCGLRFTINDSIEQLQVLQSHWRVVLACNDCLVCIRSATVCSYCFMGFSELEKGFPELEKGLLSCFLCSCKVHRYCVPLHHRKLWSTPLDSSKFMCVDCCPIQDLGKNLSKSGESTSQSGFRFSLEDFLRVAKSTPEKRATRDGNGRKNTVKKAAAVRGSTEITGKAPGSVQLDPSHIDLTVSDKELALRLHQLMNRSQRISRSLCPRDETQLTIARKMLECSSSAGRIVDSNSCSHHSKVQVKSKSLLVDGENSQSIITSSDFERENEDLSKKIRAYNAEGPIGFSLKEKDLSLKSPHSTNDGSNFSSVLLPLNNLNSQLNNTVVLNEYRIDIDVGEGYSELHQKIIDTPCTNRYKKQYFRRRWCSRRYLGS</sequence>
<comment type="caution">
    <text evidence="2">The sequence shown here is derived from an EMBL/GenBank/DDBJ whole genome shotgun (WGS) entry which is preliminary data.</text>
</comment>
<dbReference type="AlphaFoldDB" id="A0AAP0G6V7"/>
<name>A0AAP0G6V7_9ASPA</name>
<evidence type="ECO:0000256" key="1">
    <source>
        <dbReference type="SAM" id="MobiDB-lite"/>
    </source>
</evidence>
<dbReference type="PANTHER" id="PTHR38530">
    <property type="entry name" value="OS06G0468300 PROTEIN"/>
    <property type="match status" value="1"/>
</dbReference>
<evidence type="ECO:0000313" key="3">
    <source>
        <dbReference type="Proteomes" id="UP001418222"/>
    </source>
</evidence>
<dbReference type="EMBL" id="JBBWWQ010000008">
    <property type="protein sequence ID" value="KAK8941039.1"/>
    <property type="molecule type" value="Genomic_DNA"/>
</dbReference>
<protein>
    <submittedName>
        <fullName evidence="2">Uncharacterized protein</fullName>
    </submittedName>
</protein>
<feature type="region of interest" description="Disordered" evidence="1">
    <location>
        <begin position="163"/>
        <end position="197"/>
    </location>
</feature>
<reference evidence="2 3" key="1">
    <citation type="journal article" date="2022" name="Nat. Plants">
        <title>Genomes of leafy and leafless Platanthera orchids illuminate the evolution of mycoheterotrophy.</title>
        <authorList>
            <person name="Li M.H."/>
            <person name="Liu K.W."/>
            <person name="Li Z."/>
            <person name="Lu H.C."/>
            <person name="Ye Q.L."/>
            <person name="Zhang D."/>
            <person name="Wang J.Y."/>
            <person name="Li Y.F."/>
            <person name="Zhong Z.M."/>
            <person name="Liu X."/>
            <person name="Yu X."/>
            <person name="Liu D.K."/>
            <person name="Tu X.D."/>
            <person name="Liu B."/>
            <person name="Hao Y."/>
            <person name="Liao X.Y."/>
            <person name="Jiang Y.T."/>
            <person name="Sun W.H."/>
            <person name="Chen J."/>
            <person name="Chen Y.Q."/>
            <person name="Ai Y."/>
            <person name="Zhai J.W."/>
            <person name="Wu S.S."/>
            <person name="Zhou Z."/>
            <person name="Hsiao Y.Y."/>
            <person name="Wu W.L."/>
            <person name="Chen Y.Y."/>
            <person name="Lin Y.F."/>
            <person name="Hsu J.L."/>
            <person name="Li C.Y."/>
            <person name="Wang Z.W."/>
            <person name="Zhao X."/>
            <person name="Zhong W.Y."/>
            <person name="Ma X.K."/>
            <person name="Ma L."/>
            <person name="Huang J."/>
            <person name="Chen G.Z."/>
            <person name="Huang M.Z."/>
            <person name="Huang L."/>
            <person name="Peng D.H."/>
            <person name="Luo Y.B."/>
            <person name="Zou S.Q."/>
            <person name="Chen S.P."/>
            <person name="Lan S."/>
            <person name="Tsai W.C."/>
            <person name="Van de Peer Y."/>
            <person name="Liu Z.J."/>
        </authorList>
    </citation>
    <scope>NUCLEOTIDE SEQUENCE [LARGE SCALE GENOMIC DNA]</scope>
    <source>
        <strain evidence="2">Lor287</strain>
    </source>
</reference>
<accession>A0AAP0G6V7</accession>
<gene>
    <name evidence="2" type="ORF">KSP39_PZI009923</name>
</gene>
<keyword evidence="3" id="KW-1185">Reference proteome</keyword>
<organism evidence="2 3">
    <name type="scientific">Platanthera zijinensis</name>
    <dbReference type="NCBI Taxonomy" id="2320716"/>
    <lineage>
        <taxon>Eukaryota</taxon>
        <taxon>Viridiplantae</taxon>
        <taxon>Streptophyta</taxon>
        <taxon>Embryophyta</taxon>
        <taxon>Tracheophyta</taxon>
        <taxon>Spermatophyta</taxon>
        <taxon>Magnoliopsida</taxon>
        <taxon>Liliopsida</taxon>
        <taxon>Asparagales</taxon>
        <taxon>Orchidaceae</taxon>
        <taxon>Orchidoideae</taxon>
        <taxon>Orchideae</taxon>
        <taxon>Orchidinae</taxon>
        <taxon>Platanthera</taxon>
    </lineage>
</organism>
<dbReference type="Proteomes" id="UP001418222">
    <property type="component" value="Unassembled WGS sequence"/>
</dbReference>
<proteinExistence type="predicted"/>